<organism evidence="2 3">
    <name type="scientific">Phytophthora fragariaefolia</name>
    <dbReference type="NCBI Taxonomy" id="1490495"/>
    <lineage>
        <taxon>Eukaryota</taxon>
        <taxon>Sar</taxon>
        <taxon>Stramenopiles</taxon>
        <taxon>Oomycota</taxon>
        <taxon>Peronosporomycetes</taxon>
        <taxon>Peronosporales</taxon>
        <taxon>Peronosporaceae</taxon>
        <taxon>Phytophthora</taxon>
    </lineage>
</organism>
<feature type="compositionally biased region" description="Basic residues" evidence="1">
    <location>
        <begin position="358"/>
        <end position="371"/>
    </location>
</feature>
<dbReference type="CDD" id="cd00303">
    <property type="entry name" value="retropepsin_like"/>
    <property type="match status" value="1"/>
</dbReference>
<accession>A0A9W6UAH9</accession>
<dbReference type="AlphaFoldDB" id="A0A9W6UAH9"/>
<gene>
    <name evidence="2" type="ORF">Pfra01_000585900</name>
</gene>
<evidence type="ECO:0000256" key="1">
    <source>
        <dbReference type="SAM" id="MobiDB-lite"/>
    </source>
</evidence>
<keyword evidence="3" id="KW-1185">Reference proteome</keyword>
<sequence length="467" mass="51385">MNDASALGGATGISLEHASFSHLTLFEWDALHRLAAVSGDGVIKTLLTAATEEQQRLAAQEFMTRELADLRQRATTPTLTKNKTDIVKRDVSTRDGSLVAEPPPSPPVLRAHLFATTSGSDSRLIVLSLHAEGGKRQLRALLGSGATNNFVRAECLSVLPADLHIREGPGDMIVRYADGKPRRTPRRSTTFAHDIDGFHSSKALLVIELSGSFDCIFGIPWLARHQPDIDWLTGTVRPRGIDVNAVLAFLRGTLYQWPHVAVMDPDPMTHAACEDSQDTSDVVEHGFPRPDEQRFSEDDDDVIEHGFPRPDEQWLSPDEVDDVVERGLPLAAEHGFPQSADEIDHGFYPSAVEDTPRPVRRRGRNKPRRPRAPSQDPDETESEVIPVLVGENADEPPRACNVEVARPPCDAAEFTRLPGLSWKHFLRDLKRGEIEQVCLIVAEDAASSAAIETYASDSPSDARTRPK</sequence>
<comment type="caution">
    <text evidence="2">The sequence shown here is derived from an EMBL/GenBank/DDBJ whole genome shotgun (WGS) entry which is preliminary data.</text>
</comment>
<dbReference type="Proteomes" id="UP001165121">
    <property type="component" value="Unassembled WGS sequence"/>
</dbReference>
<evidence type="ECO:0000313" key="3">
    <source>
        <dbReference type="Proteomes" id="UP001165121"/>
    </source>
</evidence>
<evidence type="ECO:0000313" key="2">
    <source>
        <dbReference type="EMBL" id="GMF28374.1"/>
    </source>
</evidence>
<protein>
    <submittedName>
        <fullName evidence="2">Unnamed protein product</fullName>
    </submittedName>
</protein>
<reference evidence="2" key="1">
    <citation type="submission" date="2023-04" db="EMBL/GenBank/DDBJ databases">
        <title>Phytophthora fragariaefolia NBRC 109709.</title>
        <authorList>
            <person name="Ichikawa N."/>
            <person name="Sato H."/>
            <person name="Tonouchi N."/>
        </authorList>
    </citation>
    <scope>NUCLEOTIDE SEQUENCE</scope>
    <source>
        <strain evidence="2">NBRC 109709</strain>
    </source>
</reference>
<name>A0A9W6UAH9_9STRA</name>
<dbReference type="Gene3D" id="2.40.70.10">
    <property type="entry name" value="Acid Proteases"/>
    <property type="match status" value="1"/>
</dbReference>
<dbReference type="InterPro" id="IPR021109">
    <property type="entry name" value="Peptidase_aspartic_dom_sf"/>
</dbReference>
<dbReference type="EMBL" id="BSXT01000475">
    <property type="protein sequence ID" value="GMF28374.1"/>
    <property type="molecule type" value="Genomic_DNA"/>
</dbReference>
<feature type="region of interest" description="Disordered" evidence="1">
    <location>
        <begin position="336"/>
        <end position="383"/>
    </location>
</feature>
<proteinExistence type="predicted"/>
<dbReference type="OrthoDB" id="128144at2759"/>